<dbReference type="AlphaFoldDB" id="A0A1C0B7E3"/>
<dbReference type="RefSeq" id="WP_066185428.1">
    <property type="nucleotide sequence ID" value="NZ_LCUJ01000002.1"/>
</dbReference>
<dbReference type="Proteomes" id="UP000093281">
    <property type="component" value="Unassembled WGS sequence"/>
</dbReference>
<sequence>MTILSLLKGKSIFFIGLGIIVLTYMYFTLELTKNKLEVKEKEYKSLEDSALIAIDELNKSLLLQMEVSIEENINKNLKIELIKQNEKVKQESIKRGEIEQDENSDFIVVNF</sequence>
<dbReference type="EMBL" id="LCUJ01000002">
    <property type="protein sequence ID" value="OCL99510.1"/>
    <property type="molecule type" value="Genomic_DNA"/>
</dbReference>
<keyword evidence="1" id="KW-0812">Transmembrane</keyword>
<gene>
    <name evidence="2" type="ORF">AAX29_00551</name>
</gene>
<organism evidence="2 3">
    <name type="scientific">Aliarcobacter thereius</name>
    <dbReference type="NCBI Taxonomy" id="544718"/>
    <lineage>
        <taxon>Bacteria</taxon>
        <taxon>Pseudomonadati</taxon>
        <taxon>Campylobacterota</taxon>
        <taxon>Epsilonproteobacteria</taxon>
        <taxon>Campylobacterales</taxon>
        <taxon>Arcobacteraceae</taxon>
        <taxon>Aliarcobacter</taxon>
    </lineage>
</organism>
<name>A0A1C0B7E3_9BACT</name>
<evidence type="ECO:0000256" key="1">
    <source>
        <dbReference type="SAM" id="Phobius"/>
    </source>
</evidence>
<evidence type="ECO:0000313" key="2">
    <source>
        <dbReference type="EMBL" id="OCL99510.1"/>
    </source>
</evidence>
<keyword evidence="1" id="KW-0472">Membrane</keyword>
<proteinExistence type="predicted"/>
<accession>A0A1C0B7E3</accession>
<feature type="transmembrane region" description="Helical" evidence="1">
    <location>
        <begin position="12"/>
        <end position="29"/>
    </location>
</feature>
<reference evidence="3" key="1">
    <citation type="submission" date="2015-05" db="EMBL/GenBank/DDBJ databases">
        <authorList>
            <person name="Rovetto F."/>
            <person name="Cocolin L."/>
            <person name="Illeghems K."/>
            <person name="Van Nieuwerburgh F."/>
            <person name="Houf K."/>
        </authorList>
    </citation>
    <scope>NUCLEOTIDE SEQUENCE [LARGE SCALE GENOMIC DNA]</scope>
    <source>
        <strain evidence="3">DU22</strain>
    </source>
</reference>
<comment type="caution">
    <text evidence="2">The sequence shown here is derived from an EMBL/GenBank/DDBJ whole genome shotgun (WGS) entry which is preliminary data.</text>
</comment>
<protein>
    <submittedName>
        <fullName evidence="2">Uncharacterized protein</fullName>
    </submittedName>
</protein>
<keyword evidence="1" id="KW-1133">Transmembrane helix</keyword>
<evidence type="ECO:0000313" key="3">
    <source>
        <dbReference type="Proteomes" id="UP000093281"/>
    </source>
</evidence>